<dbReference type="InterPro" id="IPR032632">
    <property type="entry name" value="Peptidase_M16_M"/>
</dbReference>
<dbReference type="GO" id="GO:0051603">
    <property type="term" value="P:proteolysis involved in protein catabolic process"/>
    <property type="evidence" value="ECO:0007669"/>
    <property type="project" value="TreeGrafter"/>
</dbReference>
<organism evidence="11 12">
    <name type="scientific">Malus domestica</name>
    <name type="common">Apple</name>
    <name type="synonym">Pyrus malus</name>
    <dbReference type="NCBI Taxonomy" id="3750"/>
    <lineage>
        <taxon>Eukaryota</taxon>
        <taxon>Viridiplantae</taxon>
        <taxon>Streptophyta</taxon>
        <taxon>Embryophyta</taxon>
        <taxon>Tracheophyta</taxon>
        <taxon>Spermatophyta</taxon>
        <taxon>Magnoliopsida</taxon>
        <taxon>eudicotyledons</taxon>
        <taxon>Gunneridae</taxon>
        <taxon>Pentapetalae</taxon>
        <taxon>rosids</taxon>
        <taxon>fabids</taxon>
        <taxon>Rosales</taxon>
        <taxon>Rosaceae</taxon>
        <taxon>Amygdaloideae</taxon>
        <taxon>Maleae</taxon>
        <taxon>Malus</taxon>
    </lineage>
</organism>
<evidence type="ECO:0000256" key="2">
    <source>
        <dbReference type="ARBA" id="ARBA00007261"/>
    </source>
</evidence>
<keyword evidence="7" id="KW-0482">Metalloprotease</keyword>
<proteinExistence type="inferred from homology"/>
<keyword evidence="12" id="KW-1185">Reference proteome</keyword>
<reference evidence="11 12" key="1">
    <citation type="submission" date="2018-10" db="EMBL/GenBank/DDBJ databases">
        <title>A high-quality apple genome assembly.</title>
        <authorList>
            <person name="Hu J."/>
        </authorList>
    </citation>
    <scope>NUCLEOTIDE SEQUENCE [LARGE SCALE GENOMIC DNA]</scope>
    <source>
        <strain evidence="12">cv. HFTH1</strain>
        <tissue evidence="11">Young leaf</tissue>
    </source>
</reference>
<dbReference type="GO" id="GO:0005739">
    <property type="term" value="C:mitochondrion"/>
    <property type="evidence" value="ECO:0007669"/>
    <property type="project" value="TreeGrafter"/>
</dbReference>
<keyword evidence="6" id="KW-0862">Zinc</keyword>
<dbReference type="AlphaFoldDB" id="A0A498HZA4"/>
<evidence type="ECO:0000256" key="7">
    <source>
        <dbReference type="ARBA" id="ARBA00023049"/>
    </source>
</evidence>
<evidence type="ECO:0000256" key="6">
    <source>
        <dbReference type="ARBA" id="ARBA00022833"/>
    </source>
</evidence>
<keyword evidence="5" id="KW-0378">Hydrolase</keyword>
<name>A0A498HZA4_MALDO</name>
<evidence type="ECO:0000256" key="3">
    <source>
        <dbReference type="ARBA" id="ARBA00022670"/>
    </source>
</evidence>
<evidence type="ECO:0000259" key="9">
    <source>
        <dbReference type="Pfam" id="PF16187"/>
    </source>
</evidence>
<dbReference type="GO" id="GO:0046872">
    <property type="term" value="F:metal ion binding"/>
    <property type="evidence" value="ECO:0007669"/>
    <property type="project" value="UniProtKB-KW"/>
</dbReference>
<dbReference type="SUPFAM" id="SSF63411">
    <property type="entry name" value="LuxS/MPP-like metallohydrolase"/>
    <property type="match status" value="4"/>
</dbReference>
<feature type="domain" description="Coenzyme PQQ synthesis protein F-like C-terminal lobe" evidence="10">
    <location>
        <begin position="742"/>
        <end position="841"/>
    </location>
</feature>
<dbReference type="Pfam" id="PF16187">
    <property type="entry name" value="Peptidase_M16_M"/>
    <property type="match status" value="2"/>
</dbReference>
<evidence type="ECO:0000259" key="10">
    <source>
        <dbReference type="Pfam" id="PF22456"/>
    </source>
</evidence>
<dbReference type="FunFam" id="3.30.830.10:FF:000028">
    <property type="entry name" value="Insulin-degrading enzyme-like 1 peroxisomal"/>
    <property type="match status" value="1"/>
</dbReference>
<dbReference type="GO" id="GO:0043171">
    <property type="term" value="P:peptide catabolic process"/>
    <property type="evidence" value="ECO:0007669"/>
    <property type="project" value="TreeGrafter"/>
</dbReference>
<evidence type="ECO:0000313" key="11">
    <source>
        <dbReference type="EMBL" id="RXH76696.1"/>
    </source>
</evidence>
<dbReference type="InterPro" id="IPR011249">
    <property type="entry name" value="Metalloenz_LuxS/M16"/>
</dbReference>
<dbReference type="InterPro" id="IPR001431">
    <property type="entry name" value="Pept_M16_Zn_BS"/>
</dbReference>
<dbReference type="Pfam" id="PF22456">
    <property type="entry name" value="PqqF-like_C_4"/>
    <property type="match status" value="1"/>
</dbReference>
<comment type="similarity">
    <text evidence="2">Belongs to the peptidase M16 family.</text>
</comment>
<evidence type="ECO:0000256" key="5">
    <source>
        <dbReference type="ARBA" id="ARBA00022801"/>
    </source>
</evidence>
<evidence type="ECO:0000313" key="12">
    <source>
        <dbReference type="Proteomes" id="UP000290289"/>
    </source>
</evidence>
<dbReference type="GO" id="GO:0005829">
    <property type="term" value="C:cytosol"/>
    <property type="evidence" value="ECO:0007669"/>
    <property type="project" value="TreeGrafter"/>
</dbReference>
<keyword evidence="3" id="KW-0645">Protease</keyword>
<dbReference type="EMBL" id="RDQH01000340">
    <property type="protein sequence ID" value="RXH76696.1"/>
    <property type="molecule type" value="Genomic_DNA"/>
</dbReference>
<gene>
    <name evidence="11" type="ORF">DVH24_019584</name>
</gene>
<dbReference type="PROSITE" id="PS00143">
    <property type="entry name" value="INSULINASE"/>
    <property type="match status" value="1"/>
</dbReference>
<dbReference type="InterPro" id="IPR050626">
    <property type="entry name" value="Peptidase_M16"/>
</dbReference>
<keyword evidence="4" id="KW-0479">Metal-binding</keyword>
<dbReference type="GO" id="GO:0004222">
    <property type="term" value="F:metalloendopeptidase activity"/>
    <property type="evidence" value="ECO:0007669"/>
    <property type="project" value="InterPro"/>
</dbReference>
<feature type="domain" description="Peptidase M16 middle/third" evidence="9">
    <location>
        <begin position="536"/>
        <end position="631"/>
    </location>
</feature>
<evidence type="ECO:0000256" key="1">
    <source>
        <dbReference type="ARBA" id="ARBA00001947"/>
    </source>
</evidence>
<evidence type="ECO:0008006" key="13">
    <source>
        <dbReference type="Google" id="ProtNLM"/>
    </source>
</evidence>
<comment type="cofactor">
    <cofactor evidence="1">
        <name>Zn(2+)</name>
        <dbReference type="ChEBI" id="CHEBI:29105"/>
    </cofactor>
</comment>
<dbReference type="Proteomes" id="UP000290289">
    <property type="component" value="Chromosome 14"/>
</dbReference>
<dbReference type="FunFam" id="3.30.830.10:FF:000004">
    <property type="entry name" value="Putative insulin-degrading enzyme"/>
    <property type="match status" value="1"/>
</dbReference>
<dbReference type="InterPro" id="IPR054734">
    <property type="entry name" value="PqqF-like_C_4"/>
</dbReference>
<sequence length="938" mass="107835">MRVYFGEKEEENSRMAVGKEVVEEIVKARTDKREYRRIVLPNSLEALLISDPDTDKAKLCAASMDVNVGAFSDPDGLEGLAHFLEHMLFYASEKYPLEDSYSKYITEHGGRTNAYTASEHTNYYFDVNSDGFEEALDRFAQFFINPLMSADATMREIKAVDSENQKNLLSDGWRMNQLQKHLSAADHPYHKFSTGNWETLEVRPKAKGLDTRAELNKFYEQYYSANVMHLVIYGKESLDKIQATVEDKFKGIRNIDRSCLHFSGEPCTSEHLQILVKTVPIKEGHKLGLVWPIAPEIHHYKEGPCRYLSHLIGHEAEGSLYAVLKTLGWATGLCAGESDSTLDFSFFRVDMDLTDAGHEFDKPIDYFAEHMQDIVGLLFKYISLLHQSGICKWIFDEKYPPRDWLVKSTLPSNFSPDTIQMVLNKLSPENVRIFWVSKKFEGHTNMTEPWYGTAYSVGKISGSMIQEWIVSSPNENLHLPAHNVFIPTDLSLKNDHEKANCPVLLRKSPCSTLWYKPDTMFFTPKAYSLFKSFLSAYYAEVAELFYAITQTDSGFQVTLVGYNHKLRILLETVVEKIASFKVKADRFAVIKEMLMKEYQNLKFKQPYEQAMNYTALILHDHTSPWMEELEALPHLQVEDLAKFVPLMLSRAFLECYTAGNLERNEAESMIQHIEDVFFKGSNLISQPLFPSQHLTNRVMKLEKGTNYFYPVEGLNPSDENSALVHYIQVHRDDFMLNVKLQLFALIAKQPAFHQLRSVEQLGYITALVQRNDFGIRGVQFIIQSTVKDPAHIDLRVEEFLKGFETKLYEMPSDEFKSNVNALIDMKLEKHKNLREEAGFYWTEISDGTLKFDRKESEIAALRQLTQQELIDFFNEHIKVGAPQKRSLSVRVYGNSHSSEHTTDGSSPVKPCYVKIDDIFSFRRSQPLYGSFKVNHVKL</sequence>
<dbReference type="Pfam" id="PF00675">
    <property type="entry name" value="Peptidase_M16"/>
    <property type="match status" value="1"/>
</dbReference>
<evidence type="ECO:0000259" key="8">
    <source>
        <dbReference type="Pfam" id="PF00675"/>
    </source>
</evidence>
<dbReference type="InterPro" id="IPR011765">
    <property type="entry name" value="Pept_M16_N"/>
</dbReference>
<evidence type="ECO:0000256" key="4">
    <source>
        <dbReference type="ARBA" id="ARBA00022723"/>
    </source>
</evidence>
<dbReference type="STRING" id="3750.A0A498HZA4"/>
<accession>A0A498HZA4</accession>
<dbReference type="PANTHER" id="PTHR43690:SF18">
    <property type="entry name" value="INSULIN-DEGRADING ENZYME-RELATED"/>
    <property type="match status" value="1"/>
</dbReference>
<feature type="domain" description="Peptidase M16 N-terminal" evidence="8">
    <location>
        <begin position="55"/>
        <end position="184"/>
    </location>
</feature>
<feature type="domain" description="Peptidase M16 middle/third" evidence="9">
    <location>
        <begin position="397"/>
        <end position="530"/>
    </location>
</feature>
<protein>
    <recommendedName>
        <fullName evidence="13">Insulin-degrading enzyme-like 1, peroxisomal</fullName>
    </recommendedName>
</protein>
<dbReference type="PANTHER" id="PTHR43690">
    <property type="entry name" value="NARDILYSIN"/>
    <property type="match status" value="1"/>
</dbReference>
<comment type="caution">
    <text evidence="11">The sequence shown here is derived from an EMBL/GenBank/DDBJ whole genome shotgun (WGS) entry which is preliminary data.</text>
</comment>
<dbReference type="Gene3D" id="3.30.830.10">
    <property type="entry name" value="Metalloenzyme, LuxS/M16 peptidase-like"/>
    <property type="match status" value="5"/>
</dbReference>